<comment type="caution">
    <text evidence="3">The sequence shown here is derived from an EMBL/GenBank/DDBJ whole genome shotgun (WGS) entry which is preliminary data.</text>
</comment>
<dbReference type="PANTHER" id="PTHR33121">
    <property type="entry name" value="CYCLIC DI-GMP PHOSPHODIESTERASE PDEF"/>
    <property type="match status" value="1"/>
</dbReference>
<dbReference type="AlphaFoldDB" id="Q0F351"/>
<dbReference type="Pfam" id="PF00563">
    <property type="entry name" value="EAL"/>
    <property type="match status" value="1"/>
</dbReference>
<dbReference type="InterPro" id="IPR035919">
    <property type="entry name" value="EAL_sf"/>
</dbReference>
<evidence type="ECO:0000313" key="3">
    <source>
        <dbReference type="EMBL" id="EAU56090.1"/>
    </source>
</evidence>
<dbReference type="PANTHER" id="PTHR33121:SF79">
    <property type="entry name" value="CYCLIC DI-GMP PHOSPHODIESTERASE PDED-RELATED"/>
    <property type="match status" value="1"/>
</dbReference>
<feature type="domain" description="GGDEF" evidence="2">
    <location>
        <begin position="43"/>
        <end position="173"/>
    </location>
</feature>
<dbReference type="CDD" id="cd01948">
    <property type="entry name" value="EAL"/>
    <property type="match status" value="1"/>
</dbReference>
<dbReference type="STRING" id="314344.AL013_12220"/>
<accession>Q0F351</accession>
<dbReference type="OrthoDB" id="5293040at2"/>
<dbReference type="SUPFAM" id="SSF55073">
    <property type="entry name" value="Nucleotide cyclase"/>
    <property type="match status" value="1"/>
</dbReference>
<dbReference type="SMART" id="SM00267">
    <property type="entry name" value="GGDEF"/>
    <property type="match status" value="1"/>
</dbReference>
<protein>
    <submittedName>
        <fullName evidence="3">Uncharacterized protein</fullName>
    </submittedName>
</protein>
<dbReference type="InParanoid" id="Q0F351"/>
<dbReference type="InterPro" id="IPR043128">
    <property type="entry name" value="Rev_trsase/Diguanyl_cyclase"/>
</dbReference>
<dbReference type="InterPro" id="IPR029787">
    <property type="entry name" value="Nucleotide_cyclase"/>
</dbReference>
<dbReference type="PROSITE" id="PS50887">
    <property type="entry name" value="GGDEF"/>
    <property type="match status" value="1"/>
</dbReference>
<dbReference type="CDD" id="cd01949">
    <property type="entry name" value="GGDEF"/>
    <property type="match status" value="1"/>
</dbReference>
<gene>
    <name evidence="3" type="ORF">SPV1_04698</name>
</gene>
<reference evidence="3 4" key="1">
    <citation type="submission" date="2006-09" db="EMBL/GenBank/DDBJ databases">
        <authorList>
            <person name="Emerson D."/>
            <person name="Ferriera S."/>
            <person name="Johnson J."/>
            <person name="Kravitz S."/>
            <person name="Halpern A."/>
            <person name="Remington K."/>
            <person name="Beeson K."/>
            <person name="Tran B."/>
            <person name="Rogers Y.-H."/>
            <person name="Friedman R."/>
            <person name="Venter J.C."/>
        </authorList>
    </citation>
    <scope>NUCLEOTIDE SEQUENCE [LARGE SCALE GENOMIC DNA]</scope>
    <source>
        <strain evidence="3 4">PV-1</strain>
    </source>
</reference>
<dbReference type="HOGENOM" id="CLU_000445_70_50_0"/>
<feature type="domain" description="EAL" evidence="1">
    <location>
        <begin position="183"/>
        <end position="430"/>
    </location>
</feature>
<dbReference type="Pfam" id="PF00990">
    <property type="entry name" value="GGDEF"/>
    <property type="match status" value="1"/>
</dbReference>
<proteinExistence type="predicted"/>
<organism evidence="3 4">
    <name type="scientific">Mariprofundus ferrooxydans PV-1</name>
    <dbReference type="NCBI Taxonomy" id="314345"/>
    <lineage>
        <taxon>Bacteria</taxon>
        <taxon>Pseudomonadati</taxon>
        <taxon>Pseudomonadota</taxon>
        <taxon>Candidatius Mariprofundia</taxon>
        <taxon>Mariprofundales</taxon>
        <taxon>Mariprofundaceae</taxon>
        <taxon>Mariprofundus</taxon>
    </lineage>
</organism>
<dbReference type="SUPFAM" id="SSF141868">
    <property type="entry name" value="EAL domain-like"/>
    <property type="match status" value="1"/>
</dbReference>
<dbReference type="Gene3D" id="3.30.70.270">
    <property type="match status" value="1"/>
</dbReference>
<evidence type="ECO:0000259" key="2">
    <source>
        <dbReference type="PROSITE" id="PS50887"/>
    </source>
</evidence>
<keyword evidence="4" id="KW-1185">Reference proteome</keyword>
<dbReference type="InterPro" id="IPR000160">
    <property type="entry name" value="GGDEF_dom"/>
</dbReference>
<dbReference type="Gene3D" id="3.20.20.450">
    <property type="entry name" value="EAL domain"/>
    <property type="match status" value="1"/>
</dbReference>
<dbReference type="GO" id="GO:0071111">
    <property type="term" value="F:cyclic-guanylate-specific phosphodiesterase activity"/>
    <property type="evidence" value="ECO:0007669"/>
    <property type="project" value="InterPro"/>
</dbReference>
<dbReference type="PROSITE" id="PS50883">
    <property type="entry name" value="EAL"/>
    <property type="match status" value="1"/>
</dbReference>
<dbReference type="InterPro" id="IPR001633">
    <property type="entry name" value="EAL_dom"/>
</dbReference>
<dbReference type="eggNOG" id="COG5001">
    <property type="taxonomic scope" value="Bacteria"/>
</dbReference>
<dbReference type="RefSeq" id="WP_009851235.1">
    <property type="nucleotide sequence ID" value="NZ_DS022295.1"/>
</dbReference>
<dbReference type="NCBIfam" id="TIGR00254">
    <property type="entry name" value="GGDEF"/>
    <property type="match status" value="1"/>
</dbReference>
<name>Q0F351_9PROT</name>
<dbReference type="SMART" id="SM00052">
    <property type="entry name" value="EAL"/>
    <property type="match status" value="1"/>
</dbReference>
<evidence type="ECO:0000259" key="1">
    <source>
        <dbReference type="PROSITE" id="PS50883"/>
    </source>
</evidence>
<dbReference type="Proteomes" id="UP000005297">
    <property type="component" value="Unassembled WGS sequence"/>
</dbReference>
<dbReference type="EMBL" id="AATS01000001">
    <property type="protein sequence ID" value="EAU56090.1"/>
    <property type="molecule type" value="Genomic_DNA"/>
</dbReference>
<sequence length="430" mass="47994">MTKNMSEANVVKLLHDNLTGLPSRLLLHDMIELELAHARRNGTQVSLFHLDPFPMSDIDHLFGYKIGDEVLKQIAKRLVASVRESDTVVRMDADEFAVLMPTVGDDEASIVIEKVTNALEAPIEVGELCINIGVMIGVASYPTHCNNAEELIRGALKAVKQAKAEHIPVVYHDGVADRSASFHMEVFGRLRHAVRNGELTLNYQPKVDLQSGEIRSVEALLRWPDSGITPDVFIPIAEKTGLICEITRWVVTEVARQMLEWRHQGIQVKVAINISTRDLLDKSIAAFIVDAFDSRKVDKSQVIIEVTESAVMKHATLAIERLSFLRDQGFGVAIDDFGTGYSSMAYLSDLPATELKIDRRFIGEILKSKRDKKLVKAMIALAHEFDLLVVAEGVEHQQQADLLKTFGCEMIQGYLFSQPVEADRLAYLLR</sequence>
<dbReference type="InterPro" id="IPR050706">
    <property type="entry name" value="Cyclic-di-GMP_PDE-like"/>
</dbReference>
<evidence type="ECO:0000313" key="4">
    <source>
        <dbReference type="Proteomes" id="UP000005297"/>
    </source>
</evidence>